<dbReference type="InterPro" id="IPR015943">
    <property type="entry name" value="WD40/YVTN_repeat-like_dom_sf"/>
</dbReference>
<feature type="compositionally biased region" description="Pro residues" evidence="3">
    <location>
        <begin position="248"/>
        <end position="259"/>
    </location>
</feature>
<dbReference type="Pfam" id="PF05018">
    <property type="entry name" value="CFA20_dom"/>
    <property type="match status" value="1"/>
</dbReference>
<organism evidence="5 6">
    <name type="scientific">Cymbomonas tetramitiformis</name>
    <dbReference type="NCBI Taxonomy" id="36881"/>
    <lineage>
        <taxon>Eukaryota</taxon>
        <taxon>Viridiplantae</taxon>
        <taxon>Chlorophyta</taxon>
        <taxon>Pyramimonadophyceae</taxon>
        <taxon>Pyramimonadales</taxon>
        <taxon>Pyramimonadaceae</taxon>
        <taxon>Cymbomonas</taxon>
    </lineage>
</organism>
<evidence type="ECO:0000256" key="2">
    <source>
        <dbReference type="ARBA" id="ARBA00022737"/>
    </source>
</evidence>
<protein>
    <recommendedName>
        <fullName evidence="4">CFA20 domain-containing protein</fullName>
    </recommendedName>
</protein>
<evidence type="ECO:0000256" key="1">
    <source>
        <dbReference type="ARBA" id="ARBA00022574"/>
    </source>
</evidence>
<sequence length="518" mass="57626">MTTAAGLWQHPFVNIFKLCDIDHWKNVARDGEVQLMLDKTIGKKVYRIWGNIPAANHIQLPKSKGESLGLTGRFVYAQIKPTPSQFFMLHFDLLTADKATIRVSVSNLFRSKPIPKERGSSVQLPWEPTQSRWYVLVLDLQRILDEYCQPPEMFETLKAIQICSCITVRNLYTSDKHFTAQTLSREMALSASRDAPLAEFHWLPLEPRATAESTSQATRAPLGLHTQSNMMLTAPRDVQPAKEGPSHQPLPHPEISPPENPVHRYAVTRHTAPPLHTSMQIIEPQAPPEAKPPPARKASKVGRITEKDLENLICTQGAGVGLPAPPPSCIVPDPVMELHHMIGYSGEENGKLIWVPNSRELVFPSMNTIIAMDTHNGKQRFFFGHTTSVTGLAVDAAGKLMVSAQEGKTALVRVWSIATQESLSIMCAHHEGMGVVDISPDGKRVAAVGMDSAKRQTIAVWDISGISDKDGRAVLMTTHTTEFHIKCIRWSPYEEDKFLTCGRDSIRFYRLHRGKLAG</sequence>
<feature type="non-terminal residue" evidence="5">
    <location>
        <position position="518"/>
    </location>
</feature>
<dbReference type="InterPro" id="IPR050630">
    <property type="entry name" value="WD_repeat_EMAP"/>
</dbReference>
<dbReference type="PANTHER" id="PTHR13720:SF24">
    <property type="entry name" value="WD REPEAT-CONTAINING PROTEIN 90"/>
    <property type="match status" value="1"/>
</dbReference>
<evidence type="ECO:0000259" key="4">
    <source>
        <dbReference type="Pfam" id="PF05018"/>
    </source>
</evidence>
<keyword evidence="6" id="KW-1185">Reference proteome</keyword>
<dbReference type="InterPro" id="IPR007714">
    <property type="entry name" value="CFA20_dom"/>
</dbReference>
<comment type="caution">
    <text evidence="5">The sequence shown here is derived from an EMBL/GenBank/DDBJ whole genome shotgun (WGS) entry which is preliminary data.</text>
</comment>
<dbReference type="EMBL" id="LGRX02005841">
    <property type="protein sequence ID" value="KAK3277847.1"/>
    <property type="molecule type" value="Genomic_DNA"/>
</dbReference>
<evidence type="ECO:0000313" key="6">
    <source>
        <dbReference type="Proteomes" id="UP001190700"/>
    </source>
</evidence>
<feature type="region of interest" description="Disordered" evidence="3">
    <location>
        <begin position="237"/>
        <end position="259"/>
    </location>
</feature>
<feature type="domain" description="CFA20" evidence="4">
    <location>
        <begin position="8"/>
        <end position="189"/>
    </location>
</feature>
<gene>
    <name evidence="5" type="ORF">CYMTET_14172</name>
</gene>
<dbReference type="PANTHER" id="PTHR13720">
    <property type="entry name" value="WD-40 REPEAT PROTEIN"/>
    <property type="match status" value="1"/>
</dbReference>
<dbReference type="AlphaFoldDB" id="A0AAE0LAG2"/>
<dbReference type="Gene3D" id="2.130.10.10">
    <property type="entry name" value="YVTN repeat-like/Quinoprotein amine dehydrogenase"/>
    <property type="match status" value="2"/>
</dbReference>
<keyword evidence="2" id="KW-0677">Repeat</keyword>
<name>A0AAE0LAG2_9CHLO</name>
<evidence type="ECO:0000256" key="3">
    <source>
        <dbReference type="SAM" id="MobiDB-lite"/>
    </source>
</evidence>
<dbReference type="SUPFAM" id="SSF69322">
    <property type="entry name" value="Tricorn protease domain 2"/>
    <property type="match status" value="1"/>
</dbReference>
<keyword evidence="1" id="KW-0853">WD repeat</keyword>
<reference evidence="5 6" key="1">
    <citation type="journal article" date="2015" name="Genome Biol. Evol.">
        <title>Comparative Genomics of a Bacterivorous Green Alga Reveals Evolutionary Causalities and Consequences of Phago-Mixotrophic Mode of Nutrition.</title>
        <authorList>
            <person name="Burns J.A."/>
            <person name="Paasch A."/>
            <person name="Narechania A."/>
            <person name="Kim E."/>
        </authorList>
    </citation>
    <scope>NUCLEOTIDE SEQUENCE [LARGE SCALE GENOMIC DNA]</scope>
    <source>
        <strain evidence="5 6">PLY_AMNH</strain>
    </source>
</reference>
<dbReference type="InterPro" id="IPR001680">
    <property type="entry name" value="WD40_rpt"/>
</dbReference>
<proteinExistence type="predicted"/>
<dbReference type="Pfam" id="PF00400">
    <property type="entry name" value="WD40"/>
    <property type="match status" value="1"/>
</dbReference>
<accession>A0AAE0LAG2</accession>
<evidence type="ECO:0000313" key="5">
    <source>
        <dbReference type="EMBL" id="KAK3277847.1"/>
    </source>
</evidence>
<dbReference type="Proteomes" id="UP001190700">
    <property type="component" value="Unassembled WGS sequence"/>
</dbReference>
<dbReference type="SMART" id="SM00320">
    <property type="entry name" value="WD40"/>
    <property type="match status" value="3"/>
</dbReference>